<dbReference type="Pfam" id="PF07238">
    <property type="entry name" value="PilZ"/>
    <property type="match status" value="1"/>
</dbReference>
<dbReference type="EMBL" id="QROY01000013">
    <property type="protein sequence ID" value="RHL65952.1"/>
    <property type="molecule type" value="Genomic_DNA"/>
</dbReference>
<evidence type="ECO:0000259" key="1">
    <source>
        <dbReference type="Pfam" id="PF07238"/>
    </source>
</evidence>
<dbReference type="GO" id="GO:0035438">
    <property type="term" value="F:cyclic-di-GMP binding"/>
    <property type="evidence" value="ECO:0007669"/>
    <property type="project" value="InterPro"/>
</dbReference>
<dbReference type="Gene3D" id="2.40.10.220">
    <property type="entry name" value="predicted glycosyltransferase like domains"/>
    <property type="match status" value="1"/>
</dbReference>
<sequence>MGDFIMANGIEKRRFKRMKADLTLNVSSLFNQDNMEIKNLDSPIKVINISEGGIAFESKSMLPINFYFNAALNLGSETDTLYSVVKIIRSQPIEGTDNYLYGCEFVGMAPILGYIFDEYEAEIEAGKE</sequence>
<dbReference type="SUPFAM" id="SSF141371">
    <property type="entry name" value="PilZ domain-like"/>
    <property type="match status" value="1"/>
</dbReference>
<accession>A0A415M8W6</accession>
<evidence type="ECO:0000313" key="4">
    <source>
        <dbReference type="Proteomes" id="UP000284794"/>
    </source>
</evidence>
<reference evidence="4 5" key="1">
    <citation type="submission" date="2018-08" db="EMBL/GenBank/DDBJ databases">
        <title>A genome reference for cultivated species of the human gut microbiota.</title>
        <authorList>
            <person name="Zou Y."/>
            <person name="Xue W."/>
            <person name="Luo G."/>
        </authorList>
    </citation>
    <scope>NUCLEOTIDE SEQUENCE [LARGE SCALE GENOMIC DNA]</scope>
    <source>
        <strain evidence="3 5">AF36-7BH</strain>
        <strain evidence="2 4">AM32-2AC</strain>
    </source>
</reference>
<dbReference type="InterPro" id="IPR009875">
    <property type="entry name" value="PilZ_domain"/>
</dbReference>
<dbReference type="Proteomes" id="UP000284794">
    <property type="component" value="Unassembled WGS sequence"/>
</dbReference>
<dbReference type="AlphaFoldDB" id="A0A415M8W6"/>
<evidence type="ECO:0000313" key="2">
    <source>
        <dbReference type="EMBL" id="RHD07289.1"/>
    </source>
</evidence>
<gene>
    <name evidence="3" type="ORF">DW007_12925</name>
    <name evidence="2" type="ORF">DW811_10305</name>
</gene>
<dbReference type="Proteomes" id="UP000285201">
    <property type="component" value="Unassembled WGS sequence"/>
</dbReference>
<evidence type="ECO:0000313" key="5">
    <source>
        <dbReference type="Proteomes" id="UP000285201"/>
    </source>
</evidence>
<comment type="caution">
    <text evidence="3">The sequence shown here is derived from an EMBL/GenBank/DDBJ whole genome shotgun (WGS) entry which is preliminary data.</text>
</comment>
<evidence type="ECO:0000313" key="3">
    <source>
        <dbReference type="EMBL" id="RHL65952.1"/>
    </source>
</evidence>
<organism evidence="3 5">
    <name type="scientific">Lachnospira eligens</name>
    <dbReference type="NCBI Taxonomy" id="39485"/>
    <lineage>
        <taxon>Bacteria</taxon>
        <taxon>Bacillati</taxon>
        <taxon>Bacillota</taxon>
        <taxon>Clostridia</taxon>
        <taxon>Lachnospirales</taxon>
        <taxon>Lachnospiraceae</taxon>
        <taxon>Lachnospira</taxon>
    </lineage>
</organism>
<proteinExistence type="predicted"/>
<dbReference type="EMBL" id="QSIS01000014">
    <property type="protein sequence ID" value="RHD07289.1"/>
    <property type="molecule type" value="Genomic_DNA"/>
</dbReference>
<feature type="domain" description="PilZ" evidence="1">
    <location>
        <begin position="11"/>
        <end position="109"/>
    </location>
</feature>
<name>A0A415M8W6_9FIRM</name>
<protein>
    <submittedName>
        <fullName evidence="3">PilZ domain-containing protein</fullName>
    </submittedName>
</protein>